<name>A0A6J7XB64_9CAUD</name>
<dbReference type="EMBL" id="LR798374">
    <property type="protein sequence ID" value="CAB5227283.1"/>
    <property type="molecule type" value="Genomic_DNA"/>
</dbReference>
<dbReference type="EMBL" id="LR797262">
    <property type="protein sequence ID" value="CAB4198329.1"/>
    <property type="molecule type" value="Genomic_DNA"/>
</dbReference>
<evidence type="ECO:0000313" key="3">
    <source>
        <dbReference type="EMBL" id="CAB4180853.1"/>
    </source>
</evidence>
<protein>
    <submittedName>
        <fullName evidence="6">Uncharacterized protein</fullName>
    </submittedName>
</protein>
<dbReference type="EMBL" id="LR796935">
    <property type="protein sequence ID" value="CAB4176214.1"/>
    <property type="molecule type" value="Genomic_DNA"/>
</dbReference>
<evidence type="ECO:0000313" key="1">
    <source>
        <dbReference type="EMBL" id="CAB4168908.1"/>
    </source>
</evidence>
<gene>
    <name evidence="3" type="ORF">UFOVP1074_23</name>
    <name evidence="4" type="ORF">UFOVP1310_58</name>
    <name evidence="5" type="ORF">UFOVP1424_14</name>
    <name evidence="6" type="ORF">UFOVP1521_14</name>
    <name evidence="1" type="ORF">UFOVP899_15</name>
    <name evidence="2" type="ORF">UFOVP987_14</name>
</gene>
<organism evidence="6">
    <name type="scientific">uncultured Caudovirales phage</name>
    <dbReference type="NCBI Taxonomy" id="2100421"/>
    <lineage>
        <taxon>Viruses</taxon>
        <taxon>Duplodnaviria</taxon>
        <taxon>Heunggongvirae</taxon>
        <taxon>Uroviricota</taxon>
        <taxon>Caudoviricetes</taxon>
        <taxon>Peduoviridae</taxon>
        <taxon>Maltschvirus</taxon>
        <taxon>Maltschvirus maltsch</taxon>
    </lineage>
</organism>
<dbReference type="EMBL" id="LR797006">
    <property type="protein sequence ID" value="CAB4180853.1"/>
    <property type="molecule type" value="Genomic_DNA"/>
</dbReference>
<accession>A0A6J7XB64</accession>
<evidence type="ECO:0000313" key="4">
    <source>
        <dbReference type="EMBL" id="CAB4198329.1"/>
    </source>
</evidence>
<sequence length="75" mass="8652">MSLRQYSYRDTLYFFNAEKINVITPNTATNVFVFSFDNQKLLNIGFSSYNEGVTWIHDNIINPSLVGEIQEDPSL</sequence>
<dbReference type="EMBL" id="LR797362">
    <property type="protein sequence ID" value="CAB4210409.1"/>
    <property type="molecule type" value="Genomic_DNA"/>
</dbReference>
<dbReference type="EMBL" id="LR796840">
    <property type="protein sequence ID" value="CAB4168908.1"/>
    <property type="molecule type" value="Genomic_DNA"/>
</dbReference>
<evidence type="ECO:0000313" key="5">
    <source>
        <dbReference type="EMBL" id="CAB4210409.1"/>
    </source>
</evidence>
<reference evidence="6" key="1">
    <citation type="submission" date="2020-05" db="EMBL/GenBank/DDBJ databases">
        <authorList>
            <person name="Chiriac C."/>
            <person name="Salcher M."/>
            <person name="Ghai R."/>
            <person name="Kavagutti S V."/>
        </authorList>
    </citation>
    <scope>NUCLEOTIDE SEQUENCE</scope>
</reference>
<evidence type="ECO:0000313" key="2">
    <source>
        <dbReference type="EMBL" id="CAB4176214.1"/>
    </source>
</evidence>
<evidence type="ECO:0000313" key="6">
    <source>
        <dbReference type="EMBL" id="CAB5227283.1"/>
    </source>
</evidence>
<proteinExistence type="predicted"/>